<dbReference type="InterPro" id="IPR026444">
    <property type="entry name" value="Secre_tail"/>
</dbReference>
<evidence type="ECO:0000259" key="3">
    <source>
        <dbReference type="Pfam" id="PF18962"/>
    </source>
</evidence>
<dbReference type="EMBL" id="JBHULE010000019">
    <property type="protein sequence ID" value="MFD2562697.1"/>
    <property type="molecule type" value="Genomic_DNA"/>
</dbReference>
<evidence type="ECO:0000313" key="4">
    <source>
        <dbReference type="EMBL" id="MFD2562697.1"/>
    </source>
</evidence>
<protein>
    <submittedName>
        <fullName evidence="4">T9SS type A sorting domain-containing protein</fullName>
    </submittedName>
</protein>
<dbReference type="NCBIfam" id="TIGR04183">
    <property type="entry name" value="Por_Secre_tail"/>
    <property type="match status" value="1"/>
</dbReference>
<keyword evidence="5" id="KW-1185">Reference proteome</keyword>
<proteinExistence type="predicted"/>
<feature type="signal peptide" evidence="2">
    <location>
        <begin position="1"/>
        <end position="20"/>
    </location>
</feature>
<feature type="domain" description="Secretion system C-terminal sorting" evidence="3">
    <location>
        <begin position="86"/>
        <end position="152"/>
    </location>
</feature>
<sequence>MKIIYFILLLCFAVTSQSQSIEMNVISNSGGSNGNTSHMINFTIGETFIGTITNSESIDQGFWSGIAALNALSTEEFLFNESIVTIYPNPVSDFFTIHIPDINSYTFSLYNLNGQEVMTRKVNALLLNHQIDISSLAQGTYLLKLSVPQTNENKVFKIIKK</sequence>
<dbReference type="Pfam" id="PF18962">
    <property type="entry name" value="Por_Secre_tail"/>
    <property type="match status" value="1"/>
</dbReference>
<organism evidence="4 5">
    <name type="scientific">Aquimarina rubra</name>
    <dbReference type="NCBI Taxonomy" id="1920033"/>
    <lineage>
        <taxon>Bacteria</taxon>
        <taxon>Pseudomonadati</taxon>
        <taxon>Bacteroidota</taxon>
        <taxon>Flavobacteriia</taxon>
        <taxon>Flavobacteriales</taxon>
        <taxon>Flavobacteriaceae</taxon>
        <taxon>Aquimarina</taxon>
    </lineage>
</organism>
<dbReference type="RefSeq" id="WP_378291513.1">
    <property type="nucleotide sequence ID" value="NZ_JBHULE010000019.1"/>
</dbReference>
<evidence type="ECO:0000256" key="1">
    <source>
        <dbReference type="ARBA" id="ARBA00022729"/>
    </source>
</evidence>
<name>A0ABW5LE83_9FLAO</name>
<comment type="caution">
    <text evidence="4">The sequence shown here is derived from an EMBL/GenBank/DDBJ whole genome shotgun (WGS) entry which is preliminary data.</text>
</comment>
<accession>A0ABW5LE83</accession>
<dbReference type="Proteomes" id="UP001597319">
    <property type="component" value="Unassembled WGS sequence"/>
</dbReference>
<evidence type="ECO:0000256" key="2">
    <source>
        <dbReference type="SAM" id="SignalP"/>
    </source>
</evidence>
<feature type="chain" id="PRO_5046794274" evidence="2">
    <location>
        <begin position="21"/>
        <end position="161"/>
    </location>
</feature>
<reference evidence="5" key="1">
    <citation type="journal article" date="2019" name="Int. J. Syst. Evol. Microbiol.">
        <title>The Global Catalogue of Microorganisms (GCM) 10K type strain sequencing project: providing services to taxonomists for standard genome sequencing and annotation.</title>
        <authorList>
            <consortium name="The Broad Institute Genomics Platform"/>
            <consortium name="The Broad Institute Genome Sequencing Center for Infectious Disease"/>
            <person name="Wu L."/>
            <person name="Ma J."/>
        </authorList>
    </citation>
    <scope>NUCLEOTIDE SEQUENCE [LARGE SCALE GENOMIC DNA]</scope>
    <source>
        <strain evidence="5">KCTC 52274</strain>
    </source>
</reference>
<keyword evidence="1 2" id="KW-0732">Signal</keyword>
<gene>
    <name evidence="4" type="ORF">ACFSR1_08435</name>
</gene>
<evidence type="ECO:0000313" key="5">
    <source>
        <dbReference type="Proteomes" id="UP001597319"/>
    </source>
</evidence>